<dbReference type="RefSeq" id="XP_070904067.1">
    <property type="nucleotide sequence ID" value="XM_071036574.1"/>
</dbReference>
<gene>
    <name evidence="1" type="ORF">BJX68DRAFT_145974</name>
</gene>
<proteinExistence type="predicted"/>
<dbReference type="GeneID" id="98151738"/>
<dbReference type="EMBL" id="JBFXLR010000004">
    <property type="protein sequence ID" value="KAL2859103.1"/>
    <property type="molecule type" value="Genomic_DNA"/>
</dbReference>
<evidence type="ECO:0000313" key="1">
    <source>
        <dbReference type="EMBL" id="KAL2859103.1"/>
    </source>
</evidence>
<accession>A0ABR4L3P1</accession>
<dbReference type="Pfam" id="PF11017">
    <property type="entry name" value="DUF2855"/>
    <property type="match status" value="1"/>
</dbReference>
<protein>
    <submittedName>
        <fullName evidence="1">Uncharacterized protein</fullName>
    </submittedName>
</protein>
<keyword evidence="2" id="KW-1185">Reference proteome</keyword>
<sequence>MDVHVVSKLDNRQHATIQVPAPTDPLKPSSIRVRTTLIGLTSNNLTYAMGGSFLGWWDAYPLPDSCEAPYDNQMWGIVPAWGFATVLETTIPEIPAGTTVYGLWPTSACPVDLDLVPTVPAGHWQEVSPHRQKLASFYNRYTVIDMTSQSLENFAWDAVVYPTWGAGYILSEYVFSPDPATRPGIHPLGAAGGDWPFEDADLRKTIFINLAASTKTARGTAYNLFQRPAQAGPLGLLQITSSPGPLSEAARNMAPAFPTKTVLYEDIPKSAAEWIASIKPTPERIVIADFGGRDGALDTLVKTIQESTELRSLKLTIIAVGNQQKIYTIPEIMAMQASHASIKVPMNTSSVQDSALQIQEPTAYFDELHQCWTQWLDNREVAAPDLRLVWGDGIAGTSGVEGGWEALCQGKVKPEEALVYRV</sequence>
<comment type="caution">
    <text evidence="1">The sequence shown here is derived from an EMBL/GenBank/DDBJ whole genome shotgun (WGS) entry which is preliminary data.</text>
</comment>
<organism evidence="1 2">
    <name type="scientific">Aspergillus pseudodeflectus</name>
    <dbReference type="NCBI Taxonomy" id="176178"/>
    <lineage>
        <taxon>Eukaryota</taxon>
        <taxon>Fungi</taxon>
        <taxon>Dikarya</taxon>
        <taxon>Ascomycota</taxon>
        <taxon>Pezizomycotina</taxon>
        <taxon>Eurotiomycetes</taxon>
        <taxon>Eurotiomycetidae</taxon>
        <taxon>Eurotiales</taxon>
        <taxon>Aspergillaceae</taxon>
        <taxon>Aspergillus</taxon>
        <taxon>Aspergillus subgen. Nidulantes</taxon>
    </lineage>
</organism>
<reference evidence="1 2" key="1">
    <citation type="submission" date="2024-07" db="EMBL/GenBank/DDBJ databases">
        <title>Section-level genome sequencing and comparative genomics of Aspergillus sections Usti and Cavernicolus.</title>
        <authorList>
            <consortium name="Lawrence Berkeley National Laboratory"/>
            <person name="Nybo J.L."/>
            <person name="Vesth T.C."/>
            <person name="Theobald S."/>
            <person name="Frisvad J.C."/>
            <person name="Larsen T.O."/>
            <person name="Kjaerboelling I."/>
            <person name="Rothschild-Mancinelli K."/>
            <person name="Lyhne E.K."/>
            <person name="Kogle M.E."/>
            <person name="Barry K."/>
            <person name="Clum A."/>
            <person name="Na H."/>
            <person name="Ledsgaard L."/>
            <person name="Lin J."/>
            <person name="Lipzen A."/>
            <person name="Kuo A."/>
            <person name="Riley R."/>
            <person name="Mondo S."/>
            <person name="LaButti K."/>
            <person name="Haridas S."/>
            <person name="Pangalinan J."/>
            <person name="Salamov A.A."/>
            <person name="Simmons B.A."/>
            <person name="Magnuson J.K."/>
            <person name="Chen J."/>
            <person name="Drula E."/>
            <person name="Henrissat B."/>
            <person name="Wiebenga A."/>
            <person name="Lubbers R.J."/>
            <person name="Gomes A.C."/>
            <person name="Macurrencykelacurrency M.R."/>
            <person name="Stajich J."/>
            <person name="Grigoriev I.V."/>
            <person name="Mortensen U.H."/>
            <person name="De vries R.P."/>
            <person name="Baker S.E."/>
            <person name="Andersen M.R."/>
        </authorList>
    </citation>
    <scope>NUCLEOTIDE SEQUENCE [LARGE SCALE GENOMIC DNA]</scope>
    <source>
        <strain evidence="1 2">CBS 756.74</strain>
    </source>
</reference>
<evidence type="ECO:0000313" key="2">
    <source>
        <dbReference type="Proteomes" id="UP001610444"/>
    </source>
</evidence>
<dbReference type="InterPro" id="IPR021276">
    <property type="entry name" value="DUF2855"/>
</dbReference>
<dbReference type="Proteomes" id="UP001610444">
    <property type="component" value="Unassembled WGS sequence"/>
</dbReference>
<name>A0ABR4L3P1_9EURO</name>